<protein>
    <recommendedName>
        <fullName evidence="3">Glutaminyl-tRNA synthetase</fullName>
    </recommendedName>
</protein>
<name>A0A6I3LJ92_9FLAO</name>
<dbReference type="OrthoDB" id="1150607at2"/>
<evidence type="ECO:0008006" key="3">
    <source>
        <dbReference type="Google" id="ProtNLM"/>
    </source>
</evidence>
<dbReference type="EMBL" id="WMJX01000001">
    <property type="protein sequence ID" value="MTG96541.1"/>
    <property type="molecule type" value="Genomic_DNA"/>
</dbReference>
<evidence type="ECO:0000313" key="1">
    <source>
        <dbReference type="EMBL" id="MTG96541.1"/>
    </source>
</evidence>
<proteinExistence type="predicted"/>
<dbReference type="Pfam" id="PF19852">
    <property type="entry name" value="DUF6327"/>
    <property type="match status" value="1"/>
</dbReference>
<sequence>MRKQYTSLEEINSDLKILEVKREIHYQKIFQSVDDIKEELSPDRLVKNTVGSIANFVKSSGSLQAFVITTVLKYLFKKRRQ</sequence>
<organism evidence="1 2">
    <name type="scientific">Myroides albus</name>
    <dbReference type="NCBI Taxonomy" id="2562892"/>
    <lineage>
        <taxon>Bacteria</taxon>
        <taxon>Pseudomonadati</taxon>
        <taxon>Bacteroidota</taxon>
        <taxon>Flavobacteriia</taxon>
        <taxon>Flavobacteriales</taxon>
        <taxon>Flavobacteriaceae</taxon>
        <taxon>Myroides</taxon>
    </lineage>
</organism>
<keyword evidence="2" id="KW-1185">Reference proteome</keyword>
<dbReference type="AlphaFoldDB" id="A0A6I3LJ92"/>
<comment type="caution">
    <text evidence="1">The sequence shown here is derived from an EMBL/GenBank/DDBJ whole genome shotgun (WGS) entry which is preliminary data.</text>
</comment>
<reference evidence="1 2" key="1">
    <citation type="submission" date="2019-11" db="EMBL/GenBank/DDBJ databases">
        <title>Genome of Strain BIT-d1.</title>
        <authorList>
            <person name="Yang Y."/>
        </authorList>
    </citation>
    <scope>NUCLEOTIDE SEQUENCE [LARGE SCALE GENOMIC DNA]</scope>
    <source>
        <strain evidence="1 2">BIT-d1</strain>
    </source>
</reference>
<accession>A0A6I3LJ92</accession>
<gene>
    <name evidence="1" type="ORF">GJV76_00030</name>
</gene>
<evidence type="ECO:0000313" key="2">
    <source>
        <dbReference type="Proteomes" id="UP000438760"/>
    </source>
</evidence>
<dbReference type="Proteomes" id="UP000438760">
    <property type="component" value="Unassembled WGS sequence"/>
</dbReference>
<dbReference type="InterPro" id="IPR046290">
    <property type="entry name" value="DUF6327"/>
</dbReference>
<dbReference type="RefSeq" id="WP_155090599.1">
    <property type="nucleotide sequence ID" value="NZ_CP102754.1"/>
</dbReference>